<comment type="similarity">
    <text evidence="1">Belongs to the glycosyl hydrolase 73 family.</text>
</comment>
<sequence>MPLVQEIKRVILAGILAGVALVSTKSYAAENGTVTMERLYNPNSGEHFYTQNKAEQTKLVKLGWHDEGIGWTAPATSATPVYRVYNKNSGDHHYTTSLAEKNNLVKLGWRNEGIGWYSAEADATPIFRAYNANAKAGSHNYTKNSQEQQMLVTKGWRNEGIGWYGLDVDLTGVPQAQTSWYKTIESPAISVANRNNLYPSIMVAQAILESGWGQSELAQNAMNFFGIKADQTWLGAGKPYYTINTQEYVDGTYITVMANFRKYSSVSNGLQGYADKLKTTLNGNSLRYANVFRDQADDYITAAKNLQKDGYATSPTYAEKLITVIKNYRLYVLD</sequence>
<dbReference type="Proteomes" id="UP000475928">
    <property type="component" value="Unassembled WGS sequence"/>
</dbReference>
<organism evidence="4 5">
    <name type="scientific">Pseudolactococcus insecticola</name>
    <dbReference type="NCBI Taxonomy" id="2709158"/>
    <lineage>
        <taxon>Bacteria</taxon>
        <taxon>Bacillati</taxon>
        <taxon>Bacillota</taxon>
        <taxon>Bacilli</taxon>
        <taxon>Lactobacillales</taxon>
        <taxon>Streptococcaceae</taxon>
        <taxon>Pseudolactococcus</taxon>
    </lineage>
</organism>
<dbReference type="InterPro" id="IPR043708">
    <property type="entry name" value="DUF5648"/>
</dbReference>
<dbReference type="GO" id="GO:0004040">
    <property type="term" value="F:amidase activity"/>
    <property type="evidence" value="ECO:0007669"/>
    <property type="project" value="InterPro"/>
</dbReference>
<dbReference type="Pfam" id="PF01832">
    <property type="entry name" value="Glucosaminidase"/>
    <property type="match status" value="1"/>
</dbReference>
<evidence type="ECO:0000256" key="2">
    <source>
        <dbReference type="ARBA" id="ARBA00022801"/>
    </source>
</evidence>
<dbReference type="Gene3D" id="4.10.80.30">
    <property type="entry name" value="DNA polymerase, domain 6"/>
    <property type="match status" value="1"/>
</dbReference>
<dbReference type="PANTHER" id="PTHR33308:SF9">
    <property type="entry name" value="PEPTIDOGLYCAN HYDROLASE FLGJ"/>
    <property type="match status" value="1"/>
</dbReference>
<protein>
    <recommendedName>
        <fullName evidence="3">Mannosyl-glycoprotein endo-beta-N-acetylglucosamidase-like domain-containing protein</fullName>
    </recommendedName>
</protein>
<evidence type="ECO:0000259" key="3">
    <source>
        <dbReference type="SMART" id="SM00047"/>
    </source>
</evidence>
<accession>A0A6A0B7K3</accession>
<dbReference type="Gene3D" id="1.10.530.10">
    <property type="match status" value="1"/>
</dbReference>
<dbReference type="PANTHER" id="PTHR33308">
    <property type="entry name" value="PEPTIDOGLYCAN HYDROLASE FLGJ"/>
    <property type="match status" value="1"/>
</dbReference>
<proteinExistence type="inferred from homology"/>
<dbReference type="Pfam" id="PF18885">
    <property type="entry name" value="DUF5648"/>
    <property type="match status" value="1"/>
</dbReference>
<evidence type="ECO:0000313" key="4">
    <source>
        <dbReference type="EMBL" id="GFH40458.1"/>
    </source>
</evidence>
<dbReference type="EMBL" id="BLLH01000003">
    <property type="protein sequence ID" value="GFH40458.1"/>
    <property type="molecule type" value="Genomic_DNA"/>
</dbReference>
<keyword evidence="2" id="KW-0378">Hydrolase</keyword>
<dbReference type="InterPro" id="IPR002901">
    <property type="entry name" value="MGlyc_endo_b_GlcNAc-like_dom"/>
</dbReference>
<evidence type="ECO:0000256" key="1">
    <source>
        <dbReference type="ARBA" id="ARBA00010266"/>
    </source>
</evidence>
<dbReference type="AlphaFoldDB" id="A0A6A0B7K3"/>
<gene>
    <name evidence="4" type="ORF">Hs20B_08560</name>
</gene>
<dbReference type="SMART" id="SM00047">
    <property type="entry name" value="LYZ2"/>
    <property type="match status" value="1"/>
</dbReference>
<dbReference type="InterPro" id="IPR051056">
    <property type="entry name" value="Glycosyl_Hydrolase_73"/>
</dbReference>
<comment type="caution">
    <text evidence="4">The sequence shown here is derived from an EMBL/GenBank/DDBJ whole genome shotgun (WGS) entry which is preliminary data.</text>
</comment>
<keyword evidence="5" id="KW-1185">Reference proteome</keyword>
<feature type="domain" description="Mannosyl-glycoprotein endo-beta-N-acetylglucosamidase-like" evidence="3">
    <location>
        <begin position="170"/>
        <end position="334"/>
    </location>
</feature>
<name>A0A6A0B7K3_9LACT</name>
<evidence type="ECO:0000313" key="5">
    <source>
        <dbReference type="Proteomes" id="UP000475928"/>
    </source>
</evidence>
<reference evidence="4 5" key="1">
    <citation type="submission" date="2020-02" db="EMBL/GenBank/DDBJ databases">
        <title>Draft genome sequence of Lactococcus sp. Hs20B0-1.</title>
        <authorList>
            <person name="Noda S."/>
            <person name="Yuki M."/>
            <person name="Ohkuma M."/>
        </authorList>
    </citation>
    <scope>NUCLEOTIDE SEQUENCE [LARGE SCALE GENOMIC DNA]</scope>
    <source>
        <strain evidence="4 5">Hs20B0-1</strain>
    </source>
</reference>
<dbReference type="RefSeq" id="WP_172356006.1">
    <property type="nucleotide sequence ID" value="NZ_BLLH01000003.1"/>
</dbReference>